<dbReference type="GO" id="GO:0016020">
    <property type="term" value="C:membrane"/>
    <property type="evidence" value="ECO:0007669"/>
    <property type="project" value="TreeGrafter"/>
</dbReference>
<evidence type="ECO:0000256" key="1">
    <source>
        <dbReference type="ARBA" id="ARBA00022679"/>
    </source>
</evidence>
<organism evidence="6 7">
    <name type="scientific">Zingiber officinale</name>
    <name type="common">Ginger</name>
    <name type="synonym">Amomum zingiber</name>
    <dbReference type="NCBI Taxonomy" id="94328"/>
    <lineage>
        <taxon>Eukaryota</taxon>
        <taxon>Viridiplantae</taxon>
        <taxon>Streptophyta</taxon>
        <taxon>Embryophyta</taxon>
        <taxon>Tracheophyta</taxon>
        <taxon>Spermatophyta</taxon>
        <taxon>Magnoliopsida</taxon>
        <taxon>Liliopsida</taxon>
        <taxon>Zingiberales</taxon>
        <taxon>Zingiberaceae</taxon>
        <taxon>Zingiber</taxon>
    </lineage>
</organism>
<accession>A0A8J5LSM7</accession>
<keyword evidence="7" id="KW-1185">Reference proteome</keyword>
<keyword evidence="1" id="KW-0808">Transferase</keyword>
<dbReference type="InterPro" id="IPR017438">
    <property type="entry name" value="ATP-NAD_kinase_N"/>
</dbReference>
<dbReference type="InterPro" id="IPR050187">
    <property type="entry name" value="Lipid_Phosphate_FormReg"/>
</dbReference>
<dbReference type="EMBL" id="JACMSC010000005">
    <property type="protein sequence ID" value="KAG6521970.1"/>
    <property type="molecule type" value="Genomic_DNA"/>
</dbReference>
<comment type="caution">
    <text evidence="6">The sequence shown here is derived from an EMBL/GenBank/DDBJ whole genome shotgun (WGS) entry which is preliminary data.</text>
</comment>
<dbReference type="InterPro" id="IPR001206">
    <property type="entry name" value="Diacylglycerol_kinase_cat_dom"/>
</dbReference>
<evidence type="ECO:0000256" key="2">
    <source>
        <dbReference type="ARBA" id="ARBA00022741"/>
    </source>
</evidence>
<dbReference type="InterPro" id="IPR016064">
    <property type="entry name" value="NAD/diacylglycerol_kinase_sf"/>
</dbReference>
<keyword evidence="3" id="KW-0418">Kinase</keyword>
<dbReference type="PROSITE" id="PS50146">
    <property type="entry name" value="DAGK"/>
    <property type="match status" value="1"/>
</dbReference>
<protein>
    <recommendedName>
        <fullName evidence="5">DAGKc domain-containing protein</fullName>
    </recommendedName>
</protein>
<dbReference type="AlphaFoldDB" id="A0A8J5LSM7"/>
<gene>
    <name evidence="6" type="ORF">ZIOFF_019104</name>
</gene>
<keyword evidence="2" id="KW-0547">Nucleotide-binding</keyword>
<dbReference type="SUPFAM" id="SSF111331">
    <property type="entry name" value="NAD kinase/diacylglycerol kinase-like"/>
    <property type="match status" value="1"/>
</dbReference>
<dbReference type="Gene3D" id="2.60.200.40">
    <property type="match status" value="1"/>
</dbReference>
<feature type="domain" description="DAGKc" evidence="5">
    <location>
        <begin position="184"/>
        <end position="328"/>
    </location>
</feature>
<evidence type="ECO:0000313" key="7">
    <source>
        <dbReference type="Proteomes" id="UP000734854"/>
    </source>
</evidence>
<dbReference type="PANTHER" id="PTHR12358">
    <property type="entry name" value="SPHINGOSINE KINASE"/>
    <property type="match status" value="1"/>
</dbReference>
<dbReference type="GO" id="GO:0005737">
    <property type="term" value="C:cytoplasm"/>
    <property type="evidence" value="ECO:0007669"/>
    <property type="project" value="TreeGrafter"/>
</dbReference>
<dbReference type="Pfam" id="PF00781">
    <property type="entry name" value="DAGK_cat"/>
    <property type="match status" value="1"/>
</dbReference>
<dbReference type="SMART" id="SM00046">
    <property type="entry name" value="DAGKc"/>
    <property type="match status" value="1"/>
</dbReference>
<dbReference type="GO" id="GO:0046512">
    <property type="term" value="P:sphingosine biosynthetic process"/>
    <property type="evidence" value="ECO:0007669"/>
    <property type="project" value="TreeGrafter"/>
</dbReference>
<dbReference type="Pfam" id="PF19279">
    <property type="entry name" value="YegS_C"/>
    <property type="match status" value="1"/>
</dbReference>
<dbReference type="InterPro" id="IPR045540">
    <property type="entry name" value="YegS/DAGK_C"/>
</dbReference>
<evidence type="ECO:0000256" key="3">
    <source>
        <dbReference type="ARBA" id="ARBA00022777"/>
    </source>
</evidence>
<dbReference type="Gene3D" id="3.40.50.10330">
    <property type="entry name" value="Probable inorganic polyphosphate/atp-NAD kinase, domain 1"/>
    <property type="match status" value="1"/>
</dbReference>
<evidence type="ECO:0000256" key="4">
    <source>
        <dbReference type="ARBA" id="ARBA00022840"/>
    </source>
</evidence>
<dbReference type="Proteomes" id="UP000734854">
    <property type="component" value="Unassembled WGS sequence"/>
</dbReference>
<reference evidence="6 7" key="1">
    <citation type="submission" date="2020-08" db="EMBL/GenBank/DDBJ databases">
        <title>Plant Genome Project.</title>
        <authorList>
            <person name="Zhang R.-G."/>
        </authorList>
    </citation>
    <scope>NUCLEOTIDE SEQUENCE [LARGE SCALE GENOMIC DNA]</scope>
    <source>
        <tissue evidence="6">Rhizome</tissue>
    </source>
</reference>
<evidence type="ECO:0000313" key="6">
    <source>
        <dbReference type="EMBL" id="KAG6521970.1"/>
    </source>
</evidence>
<sequence length="568" mass="62499">MVLPSLSLSFPPNKGTEMTATGNAALTLAEKVRIDGSVAEATLASDGALRWSSENGGECCLVFDNEVLGLEAAGVRITIRAFVEAHKSPAFCGGQGGLGRRVRRDYVLEMPTEEAASIWMDKIRAYLDSLGPYDIVDCNEPLFRKTDVFHWDVLALSSLYFYLIYTSVTKQLSFTASEYLFDVGRPKRLFIVINPYGGKKTALRIFDTEIKPLLVDANIIYTMKETKHQLHAQQIAKTVDLLKFDGIVCVSGDGVLVEVVNGLLQREDWDSAIQVPLGIIPAGCGTGNGMAKSLLDSVGDLYSVSNATFAVIRGYRRSLDVVTVAQGKTKFFSVLMLTWGLVADIDIESEKFRWMGSARLDFYSLLRILKLRMYQGHVQFVPAPGYETYGEPVRQSVCDSNAKLCKDDQRDTVNFSLCGYQGLAVGADGCEWRSMDGPFISVWINNVPWAGEDVMPAPNAKFSDGYLDAIIIKECSKSVLLSLMLKMSDGSYCKSPYVTYLKVKAFRLEPGKRVGHPTKGGIVDSDGEVIARGDYSDCDSKQENNLMSYGPPIQMTVDKGLATIFSPR</sequence>
<name>A0A8J5LSM7_ZINOF</name>
<keyword evidence="4" id="KW-0067">ATP-binding</keyword>
<dbReference type="PANTHER" id="PTHR12358:SF31">
    <property type="entry name" value="ACYLGLYCEROL KINASE, MITOCHONDRIAL"/>
    <property type="match status" value="1"/>
</dbReference>
<dbReference type="GO" id="GO:0005524">
    <property type="term" value="F:ATP binding"/>
    <property type="evidence" value="ECO:0007669"/>
    <property type="project" value="UniProtKB-KW"/>
</dbReference>
<proteinExistence type="predicted"/>
<evidence type="ECO:0000259" key="5">
    <source>
        <dbReference type="PROSITE" id="PS50146"/>
    </source>
</evidence>
<dbReference type="GO" id="GO:0001727">
    <property type="term" value="F:lipid kinase activity"/>
    <property type="evidence" value="ECO:0007669"/>
    <property type="project" value="TreeGrafter"/>
</dbReference>